<evidence type="ECO:0000256" key="1">
    <source>
        <dbReference type="SAM" id="Phobius"/>
    </source>
</evidence>
<evidence type="ECO:0000313" key="3">
    <source>
        <dbReference type="Proteomes" id="UP000249341"/>
    </source>
</evidence>
<keyword evidence="1" id="KW-1133">Transmembrane helix</keyword>
<dbReference type="RefSeq" id="WP_111648992.1">
    <property type="nucleotide sequence ID" value="NZ_JACHWI010000001.1"/>
</dbReference>
<gene>
    <name evidence="2" type="ORF">B0I29_104341</name>
</gene>
<dbReference type="OrthoDB" id="3297961at2"/>
<keyword evidence="3" id="KW-1185">Reference proteome</keyword>
<dbReference type="AlphaFoldDB" id="A0A327ZF21"/>
<keyword evidence="1" id="KW-0472">Membrane</keyword>
<proteinExistence type="predicted"/>
<sequence>MIDSGLQAWQIPIFVTGVILLVEGVVYLVLRARGKDPATSAGSLSNKWIRTGGLVLLSVLALIMAVAALGPALADQLAGVTAAALAAAGVWLAWRSYQETVRLAAELRSARAADAAAAAAASTVAGPGGETGAADKD</sequence>
<comment type="caution">
    <text evidence="2">The sequence shown here is derived from an EMBL/GenBank/DDBJ whole genome shotgun (WGS) entry which is preliminary data.</text>
</comment>
<accession>A0A327ZF21</accession>
<dbReference type="Proteomes" id="UP000249341">
    <property type="component" value="Unassembled WGS sequence"/>
</dbReference>
<feature type="transmembrane region" description="Helical" evidence="1">
    <location>
        <begin position="6"/>
        <end position="30"/>
    </location>
</feature>
<keyword evidence="1" id="KW-0812">Transmembrane</keyword>
<name>A0A327ZF21_9ACTN</name>
<reference evidence="2 3" key="1">
    <citation type="submission" date="2018-06" db="EMBL/GenBank/DDBJ databases">
        <title>Genomic Encyclopedia of Type Strains, Phase III (KMG-III): the genomes of soil and plant-associated and newly described type strains.</title>
        <authorList>
            <person name="Whitman W."/>
        </authorList>
    </citation>
    <scope>NUCLEOTIDE SEQUENCE [LARGE SCALE GENOMIC DNA]</scope>
    <source>
        <strain evidence="2 3">CGMCC 4.7090</strain>
    </source>
</reference>
<dbReference type="EMBL" id="QLMJ01000004">
    <property type="protein sequence ID" value="RAK39802.1"/>
    <property type="molecule type" value="Genomic_DNA"/>
</dbReference>
<evidence type="ECO:0000313" key="2">
    <source>
        <dbReference type="EMBL" id="RAK39802.1"/>
    </source>
</evidence>
<evidence type="ECO:0008006" key="4">
    <source>
        <dbReference type="Google" id="ProtNLM"/>
    </source>
</evidence>
<feature type="transmembrane region" description="Helical" evidence="1">
    <location>
        <begin position="76"/>
        <end position="94"/>
    </location>
</feature>
<protein>
    <recommendedName>
        <fullName evidence="4">YtpI-like protein</fullName>
    </recommendedName>
</protein>
<feature type="transmembrane region" description="Helical" evidence="1">
    <location>
        <begin position="51"/>
        <end position="70"/>
    </location>
</feature>
<organism evidence="2 3">
    <name type="scientific">Actinoplanes lutulentus</name>
    <dbReference type="NCBI Taxonomy" id="1287878"/>
    <lineage>
        <taxon>Bacteria</taxon>
        <taxon>Bacillati</taxon>
        <taxon>Actinomycetota</taxon>
        <taxon>Actinomycetes</taxon>
        <taxon>Micromonosporales</taxon>
        <taxon>Micromonosporaceae</taxon>
        <taxon>Actinoplanes</taxon>
    </lineage>
</organism>